<keyword evidence="5" id="KW-0804">Transcription</keyword>
<dbReference type="Gene3D" id="6.10.250.690">
    <property type="match status" value="1"/>
</dbReference>
<proteinExistence type="predicted"/>
<keyword evidence="4 7" id="KW-0238">DNA-binding</keyword>
<dbReference type="Pfam" id="PF00486">
    <property type="entry name" value="Trans_reg_C"/>
    <property type="match status" value="1"/>
</dbReference>
<dbReference type="GO" id="GO:0006355">
    <property type="term" value="P:regulation of DNA-templated transcription"/>
    <property type="evidence" value="ECO:0007669"/>
    <property type="project" value="InterPro"/>
</dbReference>
<dbReference type="FunFam" id="3.40.50.2300:FF:000001">
    <property type="entry name" value="DNA-binding response regulator PhoB"/>
    <property type="match status" value="1"/>
</dbReference>
<keyword evidence="3" id="KW-0805">Transcription regulation</keyword>
<name>A0A9W6FR96_9BACT</name>
<feature type="DNA-binding region" description="OmpR/PhoB-type" evidence="7">
    <location>
        <begin position="129"/>
        <end position="229"/>
    </location>
</feature>
<dbReference type="SUPFAM" id="SSF52172">
    <property type="entry name" value="CheY-like"/>
    <property type="match status" value="1"/>
</dbReference>
<dbReference type="GO" id="GO:0005829">
    <property type="term" value="C:cytosol"/>
    <property type="evidence" value="ECO:0007669"/>
    <property type="project" value="TreeGrafter"/>
</dbReference>
<evidence type="ECO:0000313" key="10">
    <source>
        <dbReference type="EMBL" id="GLI32779.1"/>
    </source>
</evidence>
<accession>A0A9W6FR96</accession>
<dbReference type="GO" id="GO:0000976">
    <property type="term" value="F:transcription cis-regulatory region binding"/>
    <property type="evidence" value="ECO:0007669"/>
    <property type="project" value="TreeGrafter"/>
</dbReference>
<evidence type="ECO:0000259" key="9">
    <source>
        <dbReference type="PROSITE" id="PS51755"/>
    </source>
</evidence>
<evidence type="ECO:0000256" key="4">
    <source>
        <dbReference type="ARBA" id="ARBA00023125"/>
    </source>
</evidence>
<dbReference type="SMART" id="SM00862">
    <property type="entry name" value="Trans_reg_C"/>
    <property type="match status" value="1"/>
</dbReference>
<evidence type="ECO:0000256" key="7">
    <source>
        <dbReference type="PROSITE-ProRule" id="PRU01091"/>
    </source>
</evidence>
<sequence>MERAEMKILLVDDNLSLLDQIRQILTSQRYIVETVSNGEEALDKLCENPFDLIILDIMMPKMDGFTVLREMRQIKIDAPVLMLTAKGDSTDKVKGLDLGADDYLSKPFSMDELLARVRALLRRSAGQCQSVLEFGELALDTVNRKVTMGGKPVELTPREFSILEFLLHNKDRVVTRFSLAEHVWGDDFDPFSMSNFMDVHMKNLRHKIGDTGNARIIRTVRGVGYIIGDTE</sequence>
<evidence type="ECO:0000256" key="3">
    <source>
        <dbReference type="ARBA" id="ARBA00023015"/>
    </source>
</evidence>
<dbReference type="PANTHER" id="PTHR48111">
    <property type="entry name" value="REGULATOR OF RPOS"/>
    <property type="match status" value="1"/>
</dbReference>
<protein>
    <submittedName>
        <fullName evidence="10">DNA-binding response regulator</fullName>
    </submittedName>
</protein>
<dbReference type="PANTHER" id="PTHR48111:SF1">
    <property type="entry name" value="TWO-COMPONENT RESPONSE REGULATOR ORR33"/>
    <property type="match status" value="1"/>
</dbReference>
<feature type="modified residue" description="4-aspartylphosphate" evidence="6">
    <location>
        <position position="56"/>
    </location>
</feature>
<evidence type="ECO:0000259" key="8">
    <source>
        <dbReference type="PROSITE" id="PS50110"/>
    </source>
</evidence>
<dbReference type="PROSITE" id="PS50110">
    <property type="entry name" value="RESPONSE_REGULATORY"/>
    <property type="match status" value="1"/>
</dbReference>
<keyword evidence="2" id="KW-0902">Two-component regulatory system</keyword>
<dbReference type="InterPro" id="IPR001867">
    <property type="entry name" value="OmpR/PhoB-type_DNA-bd"/>
</dbReference>
<dbReference type="Gene3D" id="1.10.10.10">
    <property type="entry name" value="Winged helix-like DNA-binding domain superfamily/Winged helix DNA-binding domain"/>
    <property type="match status" value="1"/>
</dbReference>
<dbReference type="GO" id="GO:0000156">
    <property type="term" value="F:phosphorelay response regulator activity"/>
    <property type="evidence" value="ECO:0007669"/>
    <property type="project" value="TreeGrafter"/>
</dbReference>
<keyword evidence="11" id="KW-1185">Reference proteome</keyword>
<dbReference type="EMBL" id="BSDR01000001">
    <property type="protein sequence ID" value="GLI32779.1"/>
    <property type="molecule type" value="Genomic_DNA"/>
</dbReference>
<dbReference type="CDD" id="cd00383">
    <property type="entry name" value="trans_reg_C"/>
    <property type="match status" value="1"/>
</dbReference>
<reference evidence="10" key="1">
    <citation type="submission" date="2022-12" db="EMBL/GenBank/DDBJ databases">
        <title>Reference genome sequencing for broad-spectrum identification of bacterial and archaeal isolates by mass spectrometry.</title>
        <authorList>
            <person name="Sekiguchi Y."/>
            <person name="Tourlousse D.M."/>
        </authorList>
    </citation>
    <scope>NUCLEOTIDE SEQUENCE</scope>
    <source>
        <strain evidence="10">ASRB1</strain>
    </source>
</reference>
<dbReference type="AlphaFoldDB" id="A0A9W6FR96"/>
<comment type="caution">
    <text evidence="10">The sequence shown here is derived from an EMBL/GenBank/DDBJ whole genome shotgun (WGS) entry which is preliminary data.</text>
</comment>
<evidence type="ECO:0000313" key="11">
    <source>
        <dbReference type="Proteomes" id="UP001144372"/>
    </source>
</evidence>
<dbReference type="PROSITE" id="PS51755">
    <property type="entry name" value="OMPR_PHOB"/>
    <property type="match status" value="1"/>
</dbReference>
<dbReference type="InterPro" id="IPR011006">
    <property type="entry name" value="CheY-like_superfamily"/>
</dbReference>
<evidence type="ECO:0000256" key="6">
    <source>
        <dbReference type="PROSITE-ProRule" id="PRU00169"/>
    </source>
</evidence>
<evidence type="ECO:0000256" key="1">
    <source>
        <dbReference type="ARBA" id="ARBA00022553"/>
    </source>
</evidence>
<dbReference type="SMART" id="SM00448">
    <property type="entry name" value="REC"/>
    <property type="match status" value="1"/>
</dbReference>
<dbReference type="GO" id="GO:0032993">
    <property type="term" value="C:protein-DNA complex"/>
    <property type="evidence" value="ECO:0007669"/>
    <property type="project" value="TreeGrafter"/>
</dbReference>
<dbReference type="Proteomes" id="UP001144372">
    <property type="component" value="Unassembled WGS sequence"/>
</dbReference>
<dbReference type="InterPro" id="IPR039420">
    <property type="entry name" value="WalR-like"/>
</dbReference>
<dbReference type="InterPro" id="IPR036388">
    <property type="entry name" value="WH-like_DNA-bd_sf"/>
</dbReference>
<dbReference type="FunFam" id="1.10.10.10:FF:000005">
    <property type="entry name" value="Two-component system response regulator"/>
    <property type="match status" value="1"/>
</dbReference>
<dbReference type="InterPro" id="IPR001789">
    <property type="entry name" value="Sig_transdc_resp-reg_receiver"/>
</dbReference>
<dbReference type="Gene3D" id="3.40.50.2300">
    <property type="match status" value="1"/>
</dbReference>
<keyword evidence="1 6" id="KW-0597">Phosphoprotein</keyword>
<evidence type="ECO:0000256" key="5">
    <source>
        <dbReference type="ARBA" id="ARBA00023163"/>
    </source>
</evidence>
<dbReference type="Pfam" id="PF00072">
    <property type="entry name" value="Response_reg"/>
    <property type="match status" value="1"/>
</dbReference>
<feature type="domain" description="OmpR/PhoB-type" evidence="9">
    <location>
        <begin position="129"/>
        <end position="229"/>
    </location>
</feature>
<gene>
    <name evidence="10" type="ORF">DAMNIGENAA_02120</name>
</gene>
<evidence type="ECO:0000256" key="2">
    <source>
        <dbReference type="ARBA" id="ARBA00023012"/>
    </source>
</evidence>
<feature type="domain" description="Response regulatory" evidence="8">
    <location>
        <begin position="7"/>
        <end position="121"/>
    </location>
</feature>
<organism evidence="10 11">
    <name type="scientific">Desulforhabdus amnigena</name>
    <dbReference type="NCBI Taxonomy" id="40218"/>
    <lineage>
        <taxon>Bacteria</taxon>
        <taxon>Pseudomonadati</taxon>
        <taxon>Thermodesulfobacteriota</taxon>
        <taxon>Syntrophobacteria</taxon>
        <taxon>Syntrophobacterales</taxon>
        <taxon>Syntrophobacteraceae</taxon>
        <taxon>Desulforhabdus</taxon>
    </lineage>
</organism>